<evidence type="ECO:0000259" key="6">
    <source>
        <dbReference type="PROSITE" id="PS51900"/>
    </source>
</evidence>
<sequence>MNEKMQPKRMEDFKNYLQQQDKSPVTIKEYARQVSLFISWYGDQDTINVQKKDILNYLSYLKHHKNHQAVSSNHGLIALRHYFDCLVGQGIICLNPTALIKLRGVKKRRLHYIYTPEELTELADSYYQLYVKAAEEKSLSGIRPTLYKESCHTKTRNHVMLLFFIHQGLTTREVLHLQTEDIDLYKATVTVQTTTRGRDRILPLHATQTGTLIRYMNGIRPLLTGKSQSGTLFLPVRQDNSEKHATRALIQLTTALKRIDRHFVSLAQIRASLITYWIRTYGLRKAQYMAGHKSIISTEEYLPNHIEELAEDITKFNPF</sequence>
<keyword evidence="2" id="KW-0229">DNA integration</keyword>
<dbReference type="GO" id="GO:0015074">
    <property type="term" value="P:DNA integration"/>
    <property type="evidence" value="ECO:0007669"/>
    <property type="project" value="UniProtKB-KW"/>
</dbReference>
<dbReference type="AlphaFoldDB" id="A0A0F5IID9"/>
<keyword evidence="4" id="KW-0233">DNA recombination</keyword>
<dbReference type="CDD" id="cd00397">
    <property type="entry name" value="DNA_BRE_C"/>
    <property type="match status" value="1"/>
</dbReference>
<feature type="domain" description="Core-binding (CB)" evidence="6">
    <location>
        <begin position="4"/>
        <end position="87"/>
    </location>
</feature>
<evidence type="ECO:0000256" key="4">
    <source>
        <dbReference type="ARBA" id="ARBA00023172"/>
    </source>
</evidence>
<dbReference type="PANTHER" id="PTHR30349">
    <property type="entry name" value="PHAGE INTEGRASE-RELATED"/>
    <property type="match status" value="1"/>
</dbReference>
<dbReference type="STRING" id="1203610.HMPREF1536_05432"/>
<dbReference type="SUPFAM" id="SSF56349">
    <property type="entry name" value="DNA breaking-rejoining enzymes"/>
    <property type="match status" value="1"/>
</dbReference>
<dbReference type="EMBL" id="AQHW01000035">
    <property type="protein sequence ID" value="KKB45306.1"/>
    <property type="molecule type" value="Genomic_DNA"/>
</dbReference>
<comment type="similarity">
    <text evidence="1">Belongs to the 'phage' integrase family.</text>
</comment>
<dbReference type="InterPro" id="IPR011010">
    <property type="entry name" value="DNA_brk_join_enz"/>
</dbReference>
<protein>
    <recommendedName>
        <fullName evidence="6">Core-binding (CB) domain-containing protein</fullName>
    </recommendedName>
</protein>
<evidence type="ECO:0000256" key="3">
    <source>
        <dbReference type="ARBA" id="ARBA00023125"/>
    </source>
</evidence>
<dbReference type="InterPro" id="IPR010998">
    <property type="entry name" value="Integrase_recombinase_N"/>
</dbReference>
<evidence type="ECO:0000256" key="2">
    <source>
        <dbReference type="ARBA" id="ARBA00022908"/>
    </source>
</evidence>
<dbReference type="GO" id="GO:0003677">
    <property type="term" value="F:DNA binding"/>
    <property type="evidence" value="ECO:0007669"/>
    <property type="project" value="UniProtKB-UniRule"/>
</dbReference>
<name>A0A0F5IID9_9BACT</name>
<dbReference type="GO" id="GO:0006310">
    <property type="term" value="P:DNA recombination"/>
    <property type="evidence" value="ECO:0007669"/>
    <property type="project" value="UniProtKB-KW"/>
</dbReference>
<dbReference type="PANTHER" id="PTHR30349:SF41">
    <property type="entry name" value="INTEGRASE_RECOMBINASE PROTEIN MJ0367-RELATED"/>
    <property type="match status" value="1"/>
</dbReference>
<proteinExistence type="inferred from homology"/>
<organism evidence="7 8">
    <name type="scientific">Parabacteroides gordonii MS-1 = DSM 23371</name>
    <dbReference type="NCBI Taxonomy" id="1203610"/>
    <lineage>
        <taxon>Bacteria</taxon>
        <taxon>Pseudomonadati</taxon>
        <taxon>Bacteroidota</taxon>
        <taxon>Bacteroidia</taxon>
        <taxon>Bacteroidales</taxon>
        <taxon>Tannerellaceae</taxon>
        <taxon>Parabacteroides</taxon>
    </lineage>
</organism>
<dbReference type="InterPro" id="IPR002104">
    <property type="entry name" value="Integrase_catalytic"/>
</dbReference>
<comment type="caution">
    <text evidence="7">The sequence shown here is derived from an EMBL/GenBank/DDBJ whole genome shotgun (WGS) entry which is preliminary data.</text>
</comment>
<reference evidence="7 8" key="1">
    <citation type="submission" date="2013-04" db="EMBL/GenBank/DDBJ databases">
        <title>The Genome Sequence of Parabacteroides gordonii DSM 23371.</title>
        <authorList>
            <consortium name="The Broad Institute Genomics Platform"/>
            <person name="Earl A."/>
            <person name="Ward D."/>
            <person name="Feldgarden M."/>
            <person name="Gevers D."/>
            <person name="Martens E."/>
            <person name="Sakamoto M."/>
            <person name="Benno Y."/>
            <person name="Suzuki N."/>
            <person name="Matsunaga N."/>
            <person name="Koshihara K."/>
            <person name="Seki M."/>
            <person name="Komiya H."/>
            <person name="Walker B."/>
            <person name="Young S."/>
            <person name="Zeng Q."/>
            <person name="Gargeya S."/>
            <person name="Fitzgerald M."/>
            <person name="Haas B."/>
            <person name="Abouelleil A."/>
            <person name="Allen A.W."/>
            <person name="Alvarado L."/>
            <person name="Arachchi H.M."/>
            <person name="Berlin A.M."/>
            <person name="Chapman S.B."/>
            <person name="Gainer-Dewar J."/>
            <person name="Goldberg J."/>
            <person name="Griggs A."/>
            <person name="Gujja S."/>
            <person name="Hansen M."/>
            <person name="Howarth C."/>
            <person name="Imamovic A."/>
            <person name="Ireland A."/>
            <person name="Larimer J."/>
            <person name="McCowan C."/>
            <person name="Murphy C."/>
            <person name="Pearson M."/>
            <person name="Poon T.W."/>
            <person name="Priest M."/>
            <person name="Roberts A."/>
            <person name="Saif S."/>
            <person name="Shea T."/>
            <person name="Sisk P."/>
            <person name="Sykes S."/>
            <person name="Wortman J."/>
            <person name="Nusbaum C."/>
            <person name="Birren B."/>
        </authorList>
    </citation>
    <scope>NUCLEOTIDE SEQUENCE [LARGE SCALE GENOMIC DNA]</scope>
    <source>
        <strain evidence="7 8">MS-1</strain>
    </source>
</reference>
<dbReference type="InterPro" id="IPR044068">
    <property type="entry name" value="CB"/>
</dbReference>
<keyword evidence="8" id="KW-1185">Reference proteome</keyword>
<dbReference type="Gene3D" id="1.10.443.10">
    <property type="entry name" value="Intergrase catalytic core"/>
    <property type="match status" value="1"/>
</dbReference>
<dbReference type="Pfam" id="PF13495">
    <property type="entry name" value="Phage_int_SAM_4"/>
    <property type="match status" value="1"/>
</dbReference>
<dbReference type="PATRIC" id="fig|1203610.3.peg.5547"/>
<dbReference type="Pfam" id="PF00589">
    <property type="entry name" value="Phage_integrase"/>
    <property type="match status" value="1"/>
</dbReference>
<evidence type="ECO:0000313" key="8">
    <source>
        <dbReference type="Proteomes" id="UP000033035"/>
    </source>
</evidence>
<evidence type="ECO:0000256" key="1">
    <source>
        <dbReference type="ARBA" id="ARBA00008857"/>
    </source>
</evidence>
<gene>
    <name evidence="7" type="ORF">HMPREF1536_05432</name>
</gene>
<accession>A0A0F5IID9</accession>
<dbReference type="PROSITE" id="PS51900">
    <property type="entry name" value="CB"/>
    <property type="match status" value="1"/>
</dbReference>
<dbReference type="Gene3D" id="1.10.150.130">
    <property type="match status" value="1"/>
</dbReference>
<dbReference type="InterPro" id="IPR050090">
    <property type="entry name" value="Tyrosine_recombinase_XerCD"/>
</dbReference>
<keyword evidence="3 5" id="KW-0238">DNA-binding</keyword>
<dbReference type="InterPro" id="IPR013762">
    <property type="entry name" value="Integrase-like_cat_sf"/>
</dbReference>
<dbReference type="InterPro" id="IPR004107">
    <property type="entry name" value="Integrase_SAM-like_N"/>
</dbReference>
<dbReference type="Proteomes" id="UP000033035">
    <property type="component" value="Unassembled WGS sequence"/>
</dbReference>
<evidence type="ECO:0000256" key="5">
    <source>
        <dbReference type="PROSITE-ProRule" id="PRU01248"/>
    </source>
</evidence>
<dbReference type="HOGENOM" id="CLU_871100_0_0_10"/>
<evidence type="ECO:0000313" key="7">
    <source>
        <dbReference type="EMBL" id="KKB45306.1"/>
    </source>
</evidence>